<evidence type="ECO:0000259" key="2">
    <source>
        <dbReference type="Pfam" id="PF18962"/>
    </source>
</evidence>
<protein>
    <recommendedName>
        <fullName evidence="6">Por secretion system C-terminal sorting domain-containing protein</fullName>
    </recommendedName>
</protein>
<feature type="domain" description="Secretion system C-terminal sorting" evidence="2">
    <location>
        <begin position="553"/>
        <end position="615"/>
    </location>
</feature>
<evidence type="ECO:0008006" key="6">
    <source>
        <dbReference type="Google" id="ProtNLM"/>
    </source>
</evidence>
<dbReference type="InterPro" id="IPR045474">
    <property type="entry name" value="GEVED"/>
</dbReference>
<comment type="caution">
    <text evidence="4">The sequence shown here is derived from an EMBL/GenBank/DDBJ whole genome shotgun (WGS) entry which is preliminary data.</text>
</comment>
<dbReference type="Gene3D" id="2.60.120.200">
    <property type="match status" value="1"/>
</dbReference>
<feature type="domain" description="GEVED" evidence="3">
    <location>
        <begin position="305"/>
        <end position="382"/>
    </location>
</feature>
<reference evidence="4 5" key="1">
    <citation type="submission" date="2024-06" db="EMBL/GenBank/DDBJ databases">
        <title>Genomic Encyclopedia of Type Strains, Phase IV (KMG-IV): sequencing the most valuable type-strain genomes for metagenomic binning, comparative biology and taxonomic classification.</title>
        <authorList>
            <person name="Goeker M."/>
        </authorList>
    </citation>
    <scope>NUCLEOTIDE SEQUENCE [LARGE SCALE GENOMIC DNA]</scope>
    <source>
        <strain evidence="4 5">DSM 29388</strain>
    </source>
</reference>
<dbReference type="Proteomes" id="UP001549146">
    <property type="component" value="Unassembled WGS sequence"/>
</dbReference>
<evidence type="ECO:0000313" key="5">
    <source>
        <dbReference type="Proteomes" id="UP001549146"/>
    </source>
</evidence>
<evidence type="ECO:0000256" key="1">
    <source>
        <dbReference type="ARBA" id="ARBA00022729"/>
    </source>
</evidence>
<sequence>MKKTLLVLLVTAISGSYGFSQSKVAVKAIELKNANINTQQQGINGIPTGTPNWSFVNFDQGVNNINDCEAVNVPYHQSFESAVVPGMPECTSIENAGTGNNWETANQANGQFTGTYLRYRWNSSSAANAWFFTQGINLEAGNAYKVSYEYGSAVGALFAENLAVAYGTDNTHTAMTNPIASHEGILSSYNKLTNEVEITPTETGVYYFGFQSFSPADMFYLVLDNIRVEAVGEDGGEEDPIYCEPELDCTDNDVITNVTFQEIDNTTTCSANGYGNYTSMVANVVAGETYPINVTVGNGFTYESVSVWIDYNNNGTFEESEFTYVGTGSGSVVSGSIAIPADATEGNYRMRVRVAAANFGLATWDMACDEEQGFGETEDYTVAISVEGGEEDPIYCEPELDCTDGDVMTNVTFQEINNTTTCSANGYGNFTSMVANVVAGETYPINVTVGDGWAYESVSVWIDYNKNGVFEESEFTYVGTGSANVVSGTIAIPATTTEGEYRMRVRVAAVGEASATWDMACDEEQGFGETEDYTVNVGTLGLPSISNSAFAYYPNPVKDVLTITSQQGIQSVQVFNLAGQKMMSNSNILNGKLNVQSLPSGTYIIKAVAEGGQIETFKIIKK</sequence>
<keyword evidence="1" id="KW-0732">Signal</keyword>
<keyword evidence="5" id="KW-1185">Reference proteome</keyword>
<dbReference type="Pfam" id="PF18962">
    <property type="entry name" value="Por_Secre_tail"/>
    <property type="match status" value="1"/>
</dbReference>
<dbReference type="RefSeq" id="WP_354506144.1">
    <property type="nucleotide sequence ID" value="NZ_JBEPMO010000001.1"/>
</dbReference>
<gene>
    <name evidence="4" type="ORF">ABID46_000299</name>
</gene>
<name>A0ABV2LT37_9FLAO</name>
<proteinExistence type="predicted"/>
<dbReference type="InterPro" id="IPR026444">
    <property type="entry name" value="Secre_tail"/>
</dbReference>
<dbReference type="Pfam" id="PF20009">
    <property type="entry name" value="GEVED"/>
    <property type="match status" value="2"/>
</dbReference>
<organism evidence="4 5">
    <name type="scientific">Moheibacter stercoris</name>
    <dbReference type="NCBI Taxonomy" id="1628251"/>
    <lineage>
        <taxon>Bacteria</taxon>
        <taxon>Pseudomonadati</taxon>
        <taxon>Bacteroidota</taxon>
        <taxon>Flavobacteriia</taxon>
        <taxon>Flavobacteriales</taxon>
        <taxon>Weeksellaceae</taxon>
        <taxon>Moheibacter</taxon>
    </lineage>
</organism>
<evidence type="ECO:0000313" key="4">
    <source>
        <dbReference type="EMBL" id="MET3730747.1"/>
    </source>
</evidence>
<evidence type="ECO:0000259" key="3">
    <source>
        <dbReference type="Pfam" id="PF20009"/>
    </source>
</evidence>
<accession>A0ABV2LT37</accession>
<feature type="domain" description="GEVED" evidence="3">
    <location>
        <begin position="458"/>
        <end position="536"/>
    </location>
</feature>
<dbReference type="NCBIfam" id="TIGR04183">
    <property type="entry name" value="Por_Secre_tail"/>
    <property type="match status" value="1"/>
</dbReference>
<dbReference type="EMBL" id="JBEPMO010000001">
    <property type="protein sequence ID" value="MET3730747.1"/>
    <property type="molecule type" value="Genomic_DNA"/>
</dbReference>